<dbReference type="PANTHER" id="PTHR21771:SF1">
    <property type="entry name" value="MITOCHONDRIA-EATING PROTEIN"/>
    <property type="match status" value="1"/>
</dbReference>
<dbReference type="Pfam" id="PF16026">
    <property type="entry name" value="MIEAP"/>
    <property type="match status" value="1"/>
</dbReference>
<evidence type="ECO:0000256" key="6">
    <source>
        <dbReference type="ARBA" id="ARBA00022490"/>
    </source>
</evidence>
<protein>
    <recommendedName>
        <fullName evidence="5">Mitochondria-eating protein</fullName>
    </recommendedName>
    <alternativeName>
        <fullName evidence="12">Spermatogenesis-associated protein 18</fullName>
    </alternativeName>
</protein>
<accession>A0AAV2QHV8</accession>
<evidence type="ECO:0000256" key="11">
    <source>
        <dbReference type="ARBA" id="ARBA00023136"/>
    </source>
</evidence>
<evidence type="ECO:0000256" key="14">
    <source>
        <dbReference type="SAM" id="MobiDB-lite"/>
    </source>
</evidence>
<evidence type="ECO:0000256" key="13">
    <source>
        <dbReference type="SAM" id="Coils"/>
    </source>
</evidence>
<comment type="caution">
    <text evidence="16">The sequence shown here is derived from an EMBL/GenBank/DDBJ whole genome shotgun (WGS) entry which is preliminary data.</text>
</comment>
<evidence type="ECO:0000256" key="10">
    <source>
        <dbReference type="ARBA" id="ARBA00023128"/>
    </source>
</evidence>
<name>A0AAV2QHV8_MEGNR</name>
<keyword evidence="11" id="KW-0472">Membrane</keyword>
<evidence type="ECO:0000259" key="15">
    <source>
        <dbReference type="Pfam" id="PF16026"/>
    </source>
</evidence>
<evidence type="ECO:0000313" key="16">
    <source>
        <dbReference type="EMBL" id="CAL4085968.1"/>
    </source>
</evidence>
<evidence type="ECO:0000256" key="3">
    <source>
        <dbReference type="ARBA" id="ARBA00004496"/>
    </source>
</evidence>
<reference evidence="16 17" key="1">
    <citation type="submission" date="2024-05" db="EMBL/GenBank/DDBJ databases">
        <authorList>
            <person name="Wallberg A."/>
        </authorList>
    </citation>
    <scope>NUCLEOTIDE SEQUENCE [LARGE SCALE GENOMIC DNA]</scope>
</reference>
<keyword evidence="17" id="KW-1185">Reference proteome</keyword>
<feature type="compositionally biased region" description="Low complexity" evidence="14">
    <location>
        <begin position="80"/>
        <end position="90"/>
    </location>
</feature>
<gene>
    <name evidence="16" type="ORF">MNOR_LOCUS12872</name>
</gene>
<evidence type="ECO:0000256" key="2">
    <source>
        <dbReference type="ARBA" id="ARBA00004305"/>
    </source>
</evidence>
<evidence type="ECO:0000256" key="12">
    <source>
        <dbReference type="ARBA" id="ARBA00032687"/>
    </source>
</evidence>
<keyword evidence="10" id="KW-0496">Mitochondrion</keyword>
<keyword evidence="6" id="KW-0963">Cytoplasm</keyword>
<dbReference type="PANTHER" id="PTHR21771">
    <property type="entry name" value="MITOCHONDRIA-EATING PROTEIN-RELATED"/>
    <property type="match status" value="1"/>
</dbReference>
<organism evidence="16 17">
    <name type="scientific">Meganyctiphanes norvegica</name>
    <name type="common">Northern krill</name>
    <name type="synonym">Thysanopoda norvegica</name>
    <dbReference type="NCBI Taxonomy" id="48144"/>
    <lineage>
        <taxon>Eukaryota</taxon>
        <taxon>Metazoa</taxon>
        <taxon>Ecdysozoa</taxon>
        <taxon>Arthropoda</taxon>
        <taxon>Crustacea</taxon>
        <taxon>Multicrustacea</taxon>
        <taxon>Malacostraca</taxon>
        <taxon>Eumalacostraca</taxon>
        <taxon>Eucarida</taxon>
        <taxon>Euphausiacea</taxon>
        <taxon>Euphausiidae</taxon>
        <taxon>Meganyctiphanes</taxon>
    </lineage>
</organism>
<dbReference type="GO" id="GO:0008289">
    <property type="term" value="F:lipid binding"/>
    <property type="evidence" value="ECO:0007669"/>
    <property type="project" value="UniProtKB-KW"/>
</dbReference>
<dbReference type="AlphaFoldDB" id="A0AAV2QHV8"/>
<evidence type="ECO:0000256" key="5">
    <source>
        <dbReference type="ARBA" id="ARBA00019863"/>
    </source>
</evidence>
<evidence type="ECO:0000256" key="8">
    <source>
        <dbReference type="ARBA" id="ARBA00023054"/>
    </source>
</evidence>
<keyword evidence="7" id="KW-1000">Mitochondrion outer membrane</keyword>
<dbReference type="GO" id="GO:0035694">
    <property type="term" value="P:mitochondrial protein catabolic process"/>
    <property type="evidence" value="ECO:0007669"/>
    <property type="project" value="InterPro"/>
</dbReference>
<feature type="domain" description="Mitochondria-eating protein C-terminal" evidence="15">
    <location>
        <begin position="175"/>
        <end position="390"/>
    </location>
</feature>
<sequence length="390" mass="42911">MSGNSPYVSKHARFNFLTRSVRDRSRVGQRSSLPLSFAPSNASVTTAPSTASDAGSAGDSSSKSGGDLTTPEGSIKQTETSSNSSSTSGVVSAASSSSIALRCGKGHDLMVSASARESVAIRQEVETLRAEITKARQTILHMQEREKKQKENSRMNERIVRGNPRVENMNLGERRPSALVRRYSNLYAQARVDTLDALDSLPDLKNAEELKSKLLFSVVVLSFRSASASASVLRDEVRRVLQAPPPPPTSDKDHHTYADYCPSHNSYDNNSQALEQAISVFVTANIQKHDLTKNVDEVCQQIYATLYDYPALKSCEGLLQYIKDCVRLAWGLSNQSPPFVIDYETRTFRKEQHVRFHMADPEKDSIKTYLWPALLEGPGGPTVQKGVVIT</sequence>
<dbReference type="EMBL" id="CAXKWB010007180">
    <property type="protein sequence ID" value="CAL4085968.1"/>
    <property type="molecule type" value="Genomic_DNA"/>
</dbReference>
<dbReference type="GO" id="GO:0035695">
    <property type="term" value="P:mitophagy by internal vacuole formation"/>
    <property type="evidence" value="ECO:0007669"/>
    <property type="project" value="TreeGrafter"/>
</dbReference>
<keyword evidence="8 13" id="KW-0175">Coiled coil</keyword>
<keyword evidence="9" id="KW-0446">Lipid-binding</keyword>
<comment type="subcellular location">
    <subcellularLocation>
        <location evidence="3">Cytoplasm</location>
    </subcellularLocation>
    <subcellularLocation>
        <location evidence="2">Mitochondrion matrix</location>
    </subcellularLocation>
    <subcellularLocation>
        <location evidence="1">Mitochondrion outer membrane</location>
    </subcellularLocation>
</comment>
<evidence type="ECO:0000256" key="7">
    <source>
        <dbReference type="ARBA" id="ARBA00022787"/>
    </source>
</evidence>
<dbReference type="GO" id="GO:0005759">
    <property type="term" value="C:mitochondrial matrix"/>
    <property type="evidence" value="ECO:0007669"/>
    <property type="project" value="UniProtKB-SubCell"/>
</dbReference>
<dbReference type="Proteomes" id="UP001497623">
    <property type="component" value="Unassembled WGS sequence"/>
</dbReference>
<feature type="coiled-coil region" evidence="13">
    <location>
        <begin position="118"/>
        <end position="145"/>
    </location>
</feature>
<evidence type="ECO:0000256" key="1">
    <source>
        <dbReference type="ARBA" id="ARBA00004294"/>
    </source>
</evidence>
<feature type="compositionally biased region" description="Low complexity" evidence="14">
    <location>
        <begin position="45"/>
        <end position="70"/>
    </location>
</feature>
<evidence type="ECO:0000256" key="9">
    <source>
        <dbReference type="ARBA" id="ARBA00023121"/>
    </source>
</evidence>
<comment type="similarity">
    <text evidence="4">Belongs to the MIEAP family.</text>
</comment>
<proteinExistence type="inferred from homology"/>
<evidence type="ECO:0000313" key="17">
    <source>
        <dbReference type="Proteomes" id="UP001497623"/>
    </source>
</evidence>
<dbReference type="InterPro" id="IPR031981">
    <property type="entry name" value="MIEAP_C"/>
</dbReference>
<feature type="region of interest" description="Disordered" evidence="14">
    <location>
        <begin position="20"/>
        <end position="90"/>
    </location>
</feature>
<evidence type="ECO:0000256" key="4">
    <source>
        <dbReference type="ARBA" id="ARBA00008233"/>
    </source>
</evidence>
<feature type="compositionally biased region" description="Polar residues" evidence="14">
    <location>
        <begin position="28"/>
        <end position="44"/>
    </location>
</feature>
<dbReference type="InterPro" id="IPR026169">
    <property type="entry name" value="MIEAP"/>
</dbReference>
<dbReference type="GO" id="GO:0005741">
    <property type="term" value="C:mitochondrial outer membrane"/>
    <property type="evidence" value="ECO:0007669"/>
    <property type="project" value="UniProtKB-SubCell"/>
</dbReference>